<feature type="transmembrane region" description="Helical" evidence="5">
    <location>
        <begin position="12"/>
        <end position="35"/>
    </location>
</feature>
<dbReference type="SUPFAM" id="SSF103473">
    <property type="entry name" value="MFS general substrate transporter"/>
    <property type="match status" value="1"/>
</dbReference>
<dbReference type="InterPro" id="IPR036259">
    <property type="entry name" value="MFS_trans_sf"/>
</dbReference>
<dbReference type="PANTHER" id="PTHR23508">
    <property type="entry name" value="CARBOXYLIC ACID TRANSPORTER PROTEIN HOMOLOG"/>
    <property type="match status" value="1"/>
</dbReference>
<dbReference type="RefSeq" id="WP_008583848.1">
    <property type="nucleotide sequence ID" value="NZ_CP007035.1"/>
</dbReference>
<evidence type="ECO:0000313" key="7">
    <source>
        <dbReference type="EMBL" id="AHF14369.1"/>
    </source>
</evidence>
<feature type="transmembrane region" description="Helical" evidence="5">
    <location>
        <begin position="107"/>
        <end position="130"/>
    </location>
</feature>
<accession>W0EYU1</accession>
<feature type="transmembrane region" description="Helical" evidence="5">
    <location>
        <begin position="218"/>
        <end position="239"/>
    </location>
</feature>
<feature type="transmembrane region" description="Helical" evidence="5">
    <location>
        <begin position="83"/>
        <end position="101"/>
    </location>
</feature>
<dbReference type="EMBL" id="CP007035">
    <property type="protein sequence ID" value="AHF14369.1"/>
    <property type="molecule type" value="Genomic_DNA"/>
</dbReference>
<feature type="transmembrane region" description="Helical" evidence="5">
    <location>
        <begin position="311"/>
        <end position="332"/>
    </location>
</feature>
<evidence type="ECO:0000256" key="4">
    <source>
        <dbReference type="ARBA" id="ARBA00023136"/>
    </source>
</evidence>
<dbReference type="STRING" id="929713.NIASO_02580"/>
<dbReference type="HOGENOM" id="CLU_001265_46_6_10"/>
<evidence type="ECO:0000256" key="3">
    <source>
        <dbReference type="ARBA" id="ARBA00022989"/>
    </source>
</evidence>
<organism evidence="7 8">
    <name type="scientific">Niabella soli DSM 19437</name>
    <dbReference type="NCBI Taxonomy" id="929713"/>
    <lineage>
        <taxon>Bacteria</taxon>
        <taxon>Pseudomonadati</taxon>
        <taxon>Bacteroidota</taxon>
        <taxon>Chitinophagia</taxon>
        <taxon>Chitinophagales</taxon>
        <taxon>Chitinophagaceae</taxon>
        <taxon>Niabella</taxon>
    </lineage>
</organism>
<keyword evidence="2 5" id="KW-0812">Transmembrane</keyword>
<comment type="subcellular location">
    <subcellularLocation>
        <location evidence="1">Membrane</location>
        <topology evidence="1">Multi-pass membrane protein</topology>
    </subcellularLocation>
</comment>
<feature type="transmembrane region" description="Helical" evidence="5">
    <location>
        <begin position="376"/>
        <end position="397"/>
    </location>
</feature>
<dbReference type="PANTHER" id="PTHR23508:SF10">
    <property type="entry name" value="CARBOXYLIC ACID TRANSPORTER PROTEIN HOMOLOG"/>
    <property type="match status" value="1"/>
</dbReference>
<feature type="transmembrane region" description="Helical" evidence="5">
    <location>
        <begin position="169"/>
        <end position="187"/>
    </location>
</feature>
<dbReference type="Gene3D" id="1.20.1250.20">
    <property type="entry name" value="MFS general substrate transporter like domains"/>
    <property type="match status" value="2"/>
</dbReference>
<reference evidence="7 8" key="1">
    <citation type="submission" date="2013-12" db="EMBL/GenBank/DDBJ databases">
        <authorList>
            <consortium name="DOE Joint Genome Institute"/>
            <person name="Eisen J."/>
            <person name="Huntemann M."/>
            <person name="Han J."/>
            <person name="Chen A."/>
            <person name="Kyrpides N."/>
            <person name="Mavromatis K."/>
            <person name="Markowitz V."/>
            <person name="Palaniappan K."/>
            <person name="Ivanova N."/>
            <person name="Schaumberg A."/>
            <person name="Pati A."/>
            <person name="Liolios K."/>
            <person name="Nordberg H.P."/>
            <person name="Cantor M.N."/>
            <person name="Hua S.X."/>
            <person name="Woyke T."/>
        </authorList>
    </citation>
    <scope>NUCLEOTIDE SEQUENCE [LARGE SCALE GENOMIC DNA]</scope>
    <source>
        <strain evidence="8">DSM 19437</strain>
    </source>
</reference>
<dbReference type="Proteomes" id="UP000003586">
    <property type="component" value="Chromosome"/>
</dbReference>
<evidence type="ECO:0000256" key="5">
    <source>
        <dbReference type="SAM" id="Phobius"/>
    </source>
</evidence>
<feature type="transmembrane region" description="Helical" evidence="5">
    <location>
        <begin position="55"/>
        <end position="74"/>
    </location>
</feature>
<name>W0EYU1_9BACT</name>
<proteinExistence type="predicted"/>
<evidence type="ECO:0000313" key="8">
    <source>
        <dbReference type="Proteomes" id="UP000003586"/>
    </source>
</evidence>
<evidence type="ECO:0000259" key="6">
    <source>
        <dbReference type="PROSITE" id="PS50850"/>
    </source>
</evidence>
<dbReference type="eggNOG" id="COG0477">
    <property type="taxonomic scope" value="Bacteria"/>
</dbReference>
<gene>
    <name evidence="7" type="ORF">NIASO_02580</name>
</gene>
<evidence type="ECO:0000256" key="1">
    <source>
        <dbReference type="ARBA" id="ARBA00004141"/>
    </source>
</evidence>
<dbReference type="PROSITE" id="PS50850">
    <property type="entry name" value="MFS"/>
    <property type="match status" value="1"/>
</dbReference>
<keyword evidence="3 5" id="KW-1133">Transmembrane helix</keyword>
<keyword evidence="4 5" id="KW-0472">Membrane</keyword>
<protein>
    <submittedName>
        <fullName evidence="7">MFS transporter</fullName>
    </submittedName>
</protein>
<dbReference type="GO" id="GO:0046943">
    <property type="term" value="F:carboxylic acid transmembrane transporter activity"/>
    <property type="evidence" value="ECO:0007669"/>
    <property type="project" value="TreeGrafter"/>
</dbReference>
<dbReference type="InterPro" id="IPR011701">
    <property type="entry name" value="MFS"/>
</dbReference>
<dbReference type="InterPro" id="IPR020846">
    <property type="entry name" value="MFS_dom"/>
</dbReference>
<dbReference type="Pfam" id="PF07690">
    <property type="entry name" value="MFS_1"/>
    <property type="match status" value="1"/>
</dbReference>
<dbReference type="AlphaFoldDB" id="W0EYU1"/>
<dbReference type="KEGG" id="nso:NIASO_02580"/>
<feature type="transmembrane region" description="Helical" evidence="5">
    <location>
        <begin position="286"/>
        <end position="305"/>
    </location>
</feature>
<dbReference type="GO" id="GO:0005886">
    <property type="term" value="C:plasma membrane"/>
    <property type="evidence" value="ECO:0007669"/>
    <property type="project" value="TreeGrafter"/>
</dbReference>
<sequence length="410" mass="44463">MSASKQASIFSLIVVVAALGYFVDIYDLLIFSIIRIPSLKELGLSAEQIKTDGELILSAQMAGLLLGGILWGILGDRKGRAKVLFGSIFIYSIANICNGFVHSIPQYVLVRFLAGIGLAGELGAGITLVAESLPKDKRGLGTAVVAGFGVLGAAVAFFIKEAFHWRTCYFIGGGLGIVLLLLRISALESGMYHEMSKTASKKGAFFMFFSSWERFTKYLKSVLIGLPTWLVIGILITFSSEFGKQFGIAEDIDPGKSVMYAYIGLAIGDVGIGLISQWLKSRKKALYIFYVFTIISIVLYFTLQWNGTASGMYTLCFLMGFSIGFWAVFVTVGAEQFGTNLRATAATTVPNFVRGLLPAMLFIFKEIRSLNGVGYVNGAIITSIIVMAVSTAAVITLPETFHKDLDYEEA</sequence>
<feature type="transmembrane region" description="Helical" evidence="5">
    <location>
        <begin position="142"/>
        <end position="163"/>
    </location>
</feature>
<feature type="domain" description="Major facilitator superfamily (MFS) profile" evidence="6">
    <location>
        <begin position="13"/>
        <end position="410"/>
    </location>
</feature>
<evidence type="ECO:0000256" key="2">
    <source>
        <dbReference type="ARBA" id="ARBA00022692"/>
    </source>
</evidence>
<dbReference type="OrthoDB" id="9774156at2"/>
<keyword evidence="8" id="KW-1185">Reference proteome</keyword>
<feature type="transmembrane region" description="Helical" evidence="5">
    <location>
        <begin position="259"/>
        <end position="279"/>
    </location>
</feature>